<feature type="domain" description="4-vinyl reductase 4VR" evidence="1">
    <location>
        <begin position="86"/>
        <end position="148"/>
    </location>
</feature>
<sequence length="149" mass="16795">MNLFTFDDMKKIKRETLGDLVPLELFRSVRLIGMYQGLPMKGKNTTLTVGREIGKSMPIHTVEDALNLFEELKIGIPKILKRTDNEIHIAIEDCFCEGLPPMEGNMVCDLEGAILEGALSKIYDGKISVREIKCNVNGDEHCEYIITYS</sequence>
<dbReference type="InterPro" id="IPR024096">
    <property type="entry name" value="NO_sig/Golgi_transp_ligand-bd"/>
</dbReference>
<organism evidence="2 3">
    <name type="scientific">Fredinandcohnia quinoae</name>
    <dbReference type="NCBI Taxonomy" id="2918902"/>
    <lineage>
        <taxon>Bacteria</taxon>
        <taxon>Bacillati</taxon>
        <taxon>Bacillota</taxon>
        <taxon>Bacilli</taxon>
        <taxon>Bacillales</taxon>
        <taxon>Bacillaceae</taxon>
        <taxon>Fredinandcohnia</taxon>
    </lineage>
</organism>
<dbReference type="Pfam" id="PF02830">
    <property type="entry name" value="V4R"/>
    <property type="match status" value="1"/>
</dbReference>
<reference evidence="2" key="1">
    <citation type="submission" date="2022-02" db="EMBL/GenBank/DDBJ databases">
        <title>Fredinandcohnia quinoae sp. nov. isolated from Chenopodium quinoa seeds.</title>
        <authorList>
            <person name="Saati-Santamaria Z."/>
            <person name="Flores-Felix J.D."/>
            <person name="Igual J.M."/>
            <person name="Velazquez E."/>
            <person name="Garcia-Fraile P."/>
            <person name="Martinez-Molina E."/>
        </authorList>
    </citation>
    <scope>NUCLEOTIDE SEQUENCE</scope>
    <source>
        <strain evidence="2">SECRCQ15</strain>
    </source>
</reference>
<dbReference type="PANTHER" id="PTHR35090:SF2">
    <property type="entry name" value="ARSR FAMILY TRANSCRIPTIONAL REGULATOR"/>
    <property type="match status" value="1"/>
</dbReference>
<dbReference type="SMART" id="SM00989">
    <property type="entry name" value="V4R"/>
    <property type="match status" value="1"/>
</dbReference>
<dbReference type="Proteomes" id="UP001431131">
    <property type="component" value="Unassembled WGS sequence"/>
</dbReference>
<dbReference type="EMBL" id="JAKTTI010000023">
    <property type="protein sequence ID" value="MCH1626513.1"/>
    <property type="molecule type" value="Genomic_DNA"/>
</dbReference>
<keyword evidence="3" id="KW-1185">Reference proteome</keyword>
<evidence type="ECO:0000313" key="2">
    <source>
        <dbReference type="EMBL" id="MCH1626513.1"/>
    </source>
</evidence>
<dbReference type="RefSeq" id="WP_240256432.1">
    <property type="nucleotide sequence ID" value="NZ_JAKTTI010000023.1"/>
</dbReference>
<accession>A0AAW5E1L9</accession>
<dbReference type="PANTHER" id="PTHR35090">
    <property type="entry name" value="DNA-DIRECTED RNA POLYMERASE SUBUNIT I"/>
    <property type="match status" value="1"/>
</dbReference>
<evidence type="ECO:0000259" key="1">
    <source>
        <dbReference type="SMART" id="SM00989"/>
    </source>
</evidence>
<dbReference type="SUPFAM" id="SSF111126">
    <property type="entry name" value="Ligand-binding domain in the NO signalling and Golgi transport"/>
    <property type="match status" value="1"/>
</dbReference>
<dbReference type="Gene3D" id="3.30.1380.20">
    <property type="entry name" value="Trafficking protein particle complex subunit 3"/>
    <property type="match status" value="1"/>
</dbReference>
<protein>
    <submittedName>
        <fullName evidence="2">4-vinyl reductase</fullName>
    </submittedName>
</protein>
<gene>
    <name evidence="2" type="ORF">MJG50_14340</name>
</gene>
<comment type="caution">
    <text evidence="2">The sequence shown here is derived from an EMBL/GenBank/DDBJ whole genome shotgun (WGS) entry which is preliminary data.</text>
</comment>
<dbReference type="AlphaFoldDB" id="A0AAW5E1L9"/>
<dbReference type="InterPro" id="IPR004096">
    <property type="entry name" value="V4R"/>
</dbReference>
<name>A0AAW5E1L9_9BACI</name>
<proteinExistence type="predicted"/>
<evidence type="ECO:0000313" key="3">
    <source>
        <dbReference type="Proteomes" id="UP001431131"/>
    </source>
</evidence>